<reference evidence="1 2" key="1">
    <citation type="submission" date="2023-12" db="EMBL/GenBank/DDBJ databases">
        <title>Genome sequencing and assembly of bacterial species from a model synthetic community.</title>
        <authorList>
            <person name="Hogle S.L."/>
        </authorList>
    </citation>
    <scope>NUCLEOTIDE SEQUENCE [LARGE SCALE GENOMIC DNA]</scope>
    <source>
        <strain evidence="1 2">HAMBI_3031</strain>
    </source>
</reference>
<organism evidence="1 2">
    <name type="scientific">Niabella yanshanensis</name>
    <dbReference type="NCBI Taxonomy" id="577386"/>
    <lineage>
        <taxon>Bacteria</taxon>
        <taxon>Pseudomonadati</taxon>
        <taxon>Bacteroidota</taxon>
        <taxon>Chitinophagia</taxon>
        <taxon>Chitinophagales</taxon>
        <taxon>Chitinophagaceae</taxon>
        <taxon>Niabella</taxon>
    </lineage>
</organism>
<proteinExistence type="predicted"/>
<dbReference type="EMBL" id="CP139960">
    <property type="protein sequence ID" value="WQD39440.1"/>
    <property type="molecule type" value="Genomic_DNA"/>
</dbReference>
<dbReference type="Proteomes" id="UP001325680">
    <property type="component" value="Chromosome"/>
</dbReference>
<sequence>MNTDTTRLRLFKRNAANASTHKPMPANWPGKVLVKLYCNASSLLALSLCRYNIQRMKTAAITISS</sequence>
<evidence type="ECO:0000313" key="1">
    <source>
        <dbReference type="EMBL" id="WQD39440.1"/>
    </source>
</evidence>
<dbReference type="RefSeq" id="WP_162817721.1">
    <property type="nucleotide sequence ID" value="NZ_CP139960.1"/>
</dbReference>
<name>A0ABZ0W834_9BACT</name>
<keyword evidence="2" id="KW-1185">Reference proteome</keyword>
<gene>
    <name evidence="1" type="ORF">U0035_04680</name>
</gene>
<evidence type="ECO:0000313" key="2">
    <source>
        <dbReference type="Proteomes" id="UP001325680"/>
    </source>
</evidence>
<protein>
    <submittedName>
        <fullName evidence="1">Uncharacterized protein</fullName>
    </submittedName>
</protein>
<accession>A0ABZ0W834</accession>